<dbReference type="SUPFAM" id="SSF69593">
    <property type="entry name" value="Glycerol-3-phosphate (1)-acyltransferase"/>
    <property type="match status" value="1"/>
</dbReference>
<keyword evidence="3 4" id="KW-0472">Membrane</keyword>
<dbReference type="Gene3D" id="3.30.300.30">
    <property type="match status" value="1"/>
</dbReference>
<dbReference type="SUPFAM" id="SSF103473">
    <property type="entry name" value="MFS general substrate transporter"/>
    <property type="match status" value="1"/>
</dbReference>
<evidence type="ECO:0000256" key="3">
    <source>
        <dbReference type="ARBA" id="ARBA00023136"/>
    </source>
</evidence>
<dbReference type="Proteomes" id="UP000190460">
    <property type="component" value="Unassembled WGS sequence"/>
</dbReference>
<feature type="transmembrane region" description="Helical" evidence="4">
    <location>
        <begin position="306"/>
        <end position="324"/>
    </location>
</feature>
<dbReference type="InterPro" id="IPR050237">
    <property type="entry name" value="ATP-dep_AMP-bd_enzyme"/>
</dbReference>
<dbReference type="GO" id="GO:0022857">
    <property type="term" value="F:transmembrane transporter activity"/>
    <property type="evidence" value="ECO:0007669"/>
    <property type="project" value="InterPro"/>
</dbReference>
<dbReference type="Gene3D" id="1.20.1250.20">
    <property type="entry name" value="MFS general substrate transporter like domains"/>
    <property type="match status" value="1"/>
</dbReference>
<keyword evidence="6" id="KW-0436">Ligase</keyword>
<dbReference type="InterPro" id="IPR000873">
    <property type="entry name" value="AMP-dep_synth/lig_dom"/>
</dbReference>
<dbReference type="GO" id="GO:0016746">
    <property type="term" value="F:acyltransferase activity"/>
    <property type="evidence" value="ECO:0007669"/>
    <property type="project" value="UniProtKB-KW"/>
</dbReference>
<feature type="transmembrane region" description="Helical" evidence="4">
    <location>
        <begin position="78"/>
        <end position="95"/>
    </location>
</feature>
<feature type="domain" description="Phospholipid/glycerol acyltransferase" evidence="5">
    <location>
        <begin position="448"/>
        <end position="559"/>
    </location>
</feature>
<dbReference type="OrthoDB" id="9803968at2"/>
<dbReference type="EMBL" id="FUYB01000018">
    <property type="protein sequence ID" value="SKA89627.1"/>
    <property type="molecule type" value="Genomic_DNA"/>
</dbReference>
<feature type="transmembrane region" description="Helical" evidence="4">
    <location>
        <begin position="275"/>
        <end position="294"/>
    </location>
</feature>
<dbReference type="InterPro" id="IPR011701">
    <property type="entry name" value="MFS"/>
</dbReference>
<dbReference type="Pfam" id="PF07690">
    <property type="entry name" value="MFS_1"/>
    <property type="match status" value="1"/>
</dbReference>
<dbReference type="Gene3D" id="3.40.50.12780">
    <property type="entry name" value="N-terminal domain of ligase-like"/>
    <property type="match status" value="1"/>
</dbReference>
<sequence length="1151" mass="127535">MWEVLRTRGFFVFITMAFLNAFVDLGHKILIQNTVFKLYDGQEQVILSTLVNALILLPFILLFTPTGFLADKYPKVKVMRYSAWAGLAIVLLITVSYYFGWFWFSFGLTFLLAIRSAFYSPAKMGYIRELLGDKQLPQGNAFAQSTVTIAIMLGTLCFSILFELRLPDQQTLTSPQEILQFIAPLGWLLVLVTGFEIWCAYQLPLTRETDPEMKYIWQDHLRGKTGLATFKWVKNHQLIWLSIVGLSVFWAVAQVILATYPAYSKEYLGLTNVALVQALMACAGIGIVLGSLWAGRLSRTHIETGLIPVGALGVMLSVALITWFENPWLQAANFLFLGIMGGFFMVPLSALMQYHSPSQHLGRALAAYNLVSTTVMLLFLLATLGLAWSGIGSKYLFTVLSLVVIAGAMYTVYQLPQSLLRFVASRFFHAAYRLKVIGFENLPTRGGVLLLGNHISWIDWALVQMACPRQVRFVMERGYYERWYLKGMLDLFGVIPIASGSSTESIAEIARLLQKGEMICLFPEGAISRTGQLSEFKRGYEKAAQGTDATIIPFYLHGLWGSRFSRSSGFLRETRQSGLKRDIIVSFGQALPSSTPAYALKQHIFDLSFTSWEAYSSLIDPIPDSWVRSAKRLSFRMGATDVLGEPLSNNRLMTAVFRFANIIRQRSHEQNIGLLLPTSSGSAIANMAVLTLGKTVVNLNYTASAEALRSAAEQAELKTVYTSRLFLKKLLERGIEIEATLPNLQLIYMEDLKAGMTKLQLLMTMTAVVLLPTRLLQALYLQPVNRDATAAILFSSGSEGAPKGVELSHRNLAINARQIADMLNTREDDVLMGTLPAFHAFGLLASTLMPLSEGIPLVCHPDPTDAVNIAKGIARYEATVLFGTATFLRLYARNQKVHPLMFESLRYVVAGAEKLPPEVRQLFSQRFNKTILEGYGTTETSPVASVNVPDKLDSNSWRVQPGSRDGTVGMPLPGTSFRIVDPASLEQLPTGTDGLILIGGPQVMKGYLKNPEKTAEVVIEIAGQRWYKSGDKGHLDEDGFLTIVDRYSRFAKLGGEMISLTAVEQTIRQALKEPELDLVAVNFPDEKKGEKVVLLLGGEHDPKLVRRQLLDSGMNPLMLPAEIYAVEAVPKLGSGKTDFSTARKLAQSVMA</sequence>
<feature type="transmembrane region" description="Helical" evidence="4">
    <location>
        <begin position="330"/>
        <end position="352"/>
    </location>
</feature>
<dbReference type="InterPro" id="IPR020845">
    <property type="entry name" value="AMP-binding_CS"/>
</dbReference>
<dbReference type="NCBIfam" id="NF006386">
    <property type="entry name" value="PRK08633.1"/>
    <property type="match status" value="1"/>
</dbReference>
<feature type="transmembrane region" description="Helical" evidence="4">
    <location>
        <begin position="238"/>
        <end position="263"/>
    </location>
</feature>
<dbReference type="Pfam" id="PF00501">
    <property type="entry name" value="AMP-binding"/>
    <property type="match status" value="1"/>
</dbReference>
<feature type="transmembrane region" description="Helical" evidence="4">
    <location>
        <begin position="7"/>
        <end position="25"/>
    </location>
</feature>
<dbReference type="InterPro" id="IPR002123">
    <property type="entry name" value="Plipid/glycerol_acylTrfase"/>
</dbReference>
<protein>
    <submittedName>
        <fullName evidence="6">Acyl-[acyl-carrier-protein]-phospholipid O-acyltransferase / long-chain-fatty-acid--[acyl-carrier-protein] ligase</fullName>
    </submittedName>
</protein>
<organism evidence="6 7">
    <name type="scientific">Thiothrix eikelboomii</name>
    <dbReference type="NCBI Taxonomy" id="92487"/>
    <lineage>
        <taxon>Bacteria</taxon>
        <taxon>Pseudomonadati</taxon>
        <taxon>Pseudomonadota</taxon>
        <taxon>Gammaproteobacteria</taxon>
        <taxon>Thiotrichales</taxon>
        <taxon>Thiotrichaceae</taxon>
        <taxon>Thiothrix</taxon>
    </lineage>
</organism>
<feature type="transmembrane region" description="Helical" evidence="4">
    <location>
        <begin position="45"/>
        <end position="66"/>
    </location>
</feature>
<dbReference type="InterPro" id="IPR045851">
    <property type="entry name" value="AMP-bd_C_sf"/>
</dbReference>
<dbReference type="GO" id="GO:0016878">
    <property type="term" value="F:acid-thiol ligase activity"/>
    <property type="evidence" value="ECO:0007669"/>
    <property type="project" value="UniProtKB-ARBA"/>
</dbReference>
<dbReference type="RefSeq" id="WP_078923514.1">
    <property type="nucleotide sequence ID" value="NZ_FUYB01000018.1"/>
</dbReference>
<dbReference type="Pfam" id="PF01553">
    <property type="entry name" value="Acyltransferase"/>
    <property type="match status" value="1"/>
</dbReference>
<proteinExistence type="predicted"/>
<evidence type="ECO:0000256" key="4">
    <source>
        <dbReference type="SAM" id="Phobius"/>
    </source>
</evidence>
<accession>A0A1T4XJC8</accession>
<dbReference type="PANTHER" id="PTHR43767:SF1">
    <property type="entry name" value="NONRIBOSOMAL PEPTIDE SYNTHASE PES1 (EUROFUNG)-RELATED"/>
    <property type="match status" value="1"/>
</dbReference>
<dbReference type="SUPFAM" id="SSF56801">
    <property type="entry name" value="Acetyl-CoA synthetase-like"/>
    <property type="match status" value="1"/>
</dbReference>
<feature type="transmembrane region" description="Helical" evidence="4">
    <location>
        <begin position="395"/>
        <end position="413"/>
    </location>
</feature>
<feature type="transmembrane region" description="Helical" evidence="4">
    <location>
        <begin position="141"/>
        <end position="161"/>
    </location>
</feature>
<dbReference type="PROSITE" id="PS00455">
    <property type="entry name" value="AMP_BINDING"/>
    <property type="match status" value="1"/>
</dbReference>
<keyword evidence="7" id="KW-1185">Reference proteome</keyword>
<dbReference type="InterPro" id="IPR042099">
    <property type="entry name" value="ANL_N_sf"/>
</dbReference>
<evidence type="ECO:0000313" key="6">
    <source>
        <dbReference type="EMBL" id="SKA89627.1"/>
    </source>
</evidence>
<evidence type="ECO:0000259" key="5">
    <source>
        <dbReference type="SMART" id="SM00563"/>
    </source>
</evidence>
<keyword evidence="1 4" id="KW-0812">Transmembrane</keyword>
<feature type="transmembrane region" description="Helical" evidence="4">
    <location>
        <begin position="364"/>
        <end position="389"/>
    </location>
</feature>
<name>A0A1T4XJC8_9GAMM</name>
<keyword evidence="2 4" id="KW-1133">Transmembrane helix</keyword>
<evidence type="ECO:0000256" key="1">
    <source>
        <dbReference type="ARBA" id="ARBA00022692"/>
    </source>
</evidence>
<keyword evidence="6" id="KW-0808">Transferase</keyword>
<dbReference type="CDD" id="cd07989">
    <property type="entry name" value="LPLAT_AGPAT-like"/>
    <property type="match status" value="1"/>
</dbReference>
<dbReference type="STRING" id="92487.SAMN02745130_03065"/>
<reference evidence="6 7" key="1">
    <citation type="submission" date="2017-02" db="EMBL/GenBank/DDBJ databases">
        <authorList>
            <person name="Peterson S.W."/>
        </authorList>
    </citation>
    <scope>NUCLEOTIDE SEQUENCE [LARGE SCALE GENOMIC DNA]</scope>
    <source>
        <strain evidence="6 7">ATCC 49788</strain>
    </source>
</reference>
<dbReference type="CDD" id="cd06173">
    <property type="entry name" value="MFS_MefA_like"/>
    <property type="match status" value="1"/>
</dbReference>
<dbReference type="SMART" id="SM00563">
    <property type="entry name" value="PlsC"/>
    <property type="match status" value="1"/>
</dbReference>
<dbReference type="InterPro" id="IPR036259">
    <property type="entry name" value="MFS_trans_sf"/>
</dbReference>
<keyword evidence="6" id="KW-0012">Acyltransferase</keyword>
<gene>
    <name evidence="6" type="ORF">SAMN02745130_03065</name>
</gene>
<feature type="transmembrane region" description="Helical" evidence="4">
    <location>
        <begin position="181"/>
        <end position="201"/>
    </location>
</feature>
<evidence type="ECO:0000256" key="2">
    <source>
        <dbReference type="ARBA" id="ARBA00022989"/>
    </source>
</evidence>
<dbReference type="AlphaFoldDB" id="A0A1T4XJC8"/>
<evidence type="ECO:0000313" key="7">
    <source>
        <dbReference type="Proteomes" id="UP000190460"/>
    </source>
</evidence>
<dbReference type="PANTHER" id="PTHR43767">
    <property type="entry name" value="LONG-CHAIN-FATTY-ACID--COA LIGASE"/>
    <property type="match status" value="1"/>
</dbReference>